<sequence>MLLVLIKTKVVQTAIISRWVCKTSQSILHEWNIVVRTIVGIKFTTQGAANGRSIDTSIVVTIETNIGIVRSTITCCSTSIEINTVIAINVGLNRMVQVVIVASGAIEIAIGVIWTIFIQLECVDIIVLILGNVLGIVLLTKKLLVVALVRIVV</sequence>
<evidence type="ECO:0000313" key="3">
    <source>
        <dbReference type="Proteomes" id="UP000001996"/>
    </source>
</evidence>
<feature type="transmembrane region" description="Helical" evidence="1">
    <location>
        <begin position="125"/>
        <end position="149"/>
    </location>
</feature>
<dbReference type="InParanoid" id="A5E5B8"/>
<organism evidence="2 3">
    <name type="scientific">Lodderomyces elongisporus (strain ATCC 11503 / CBS 2605 / JCM 1781 / NBRC 1676 / NRRL YB-4239)</name>
    <name type="common">Yeast</name>
    <name type="synonym">Saccharomyces elongisporus</name>
    <dbReference type="NCBI Taxonomy" id="379508"/>
    <lineage>
        <taxon>Eukaryota</taxon>
        <taxon>Fungi</taxon>
        <taxon>Dikarya</taxon>
        <taxon>Ascomycota</taxon>
        <taxon>Saccharomycotina</taxon>
        <taxon>Pichiomycetes</taxon>
        <taxon>Debaryomycetaceae</taxon>
        <taxon>Candida/Lodderomyces clade</taxon>
        <taxon>Lodderomyces</taxon>
    </lineage>
</organism>
<gene>
    <name evidence="2" type="ORF">LELG_04807</name>
</gene>
<keyword evidence="1" id="KW-1133">Transmembrane helix</keyword>
<evidence type="ECO:0000256" key="1">
    <source>
        <dbReference type="SAM" id="Phobius"/>
    </source>
</evidence>
<dbReference type="Proteomes" id="UP000001996">
    <property type="component" value="Unassembled WGS sequence"/>
</dbReference>
<accession>A5E5B8</accession>
<evidence type="ECO:0000313" key="2">
    <source>
        <dbReference type="EMBL" id="EDK46626.1"/>
    </source>
</evidence>
<dbReference type="VEuPathDB" id="FungiDB:LELG_04807"/>
<dbReference type="HOGENOM" id="CLU_1713605_0_0_1"/>
<keyword evidence="1" id="KW-0472">Membrane</keyword>
<reference evidence="2 3" key="1">
    <citation type="journal article" date="2009" name="Nature">
        <title>Evolution of pathogenicity and sexual reproduction in eight Candida genomes.</title>
        <authorList>
            <person name="Butler G."/>
            <person name="Rasmussen M.D."/>
            <person name="Lin M.F."/>
            <person name="Santos M.A."/>
            <person name="Sakthikumar S."/>
            <person name="Munro C.A."/>
            <person name="Rheinbay E."/>
            <person name="Grabherr M."/>
            <person name="Forche A."/>
            <person name="Reedy J.L."/>
            <person name="Agrafioti I."/>
            <person name="Arnaud M.B."/>
            <person name="Bates S."/>
            <person name="Brown A.J."/>
            <person name="Brunke S."/>
            <person name="Costanzo M.C."/>
            <person name="Fitzpatrick D.A."/>
            <person name="de Groot P.W."/>
            <person name="Harris D."/>
            <person name="Hoyer L.L."/>
            <person name="Hube B."/>
            <person name="Klis F.M."/>
            <person name="Kodira C."/>
            <person name="Lennard N."/>
            <person name="Logue M.E."/>
            <person name="Martin R."/>
            <person name="Neiman A.M."/>
            <person name="Nikolaou E."/>
            <person name="Quail M.A."/>
            <person name="Quinn J."/>
            <person name="Santos M.C."/>
            <person name="Schmitzberger F.F."/>
            <person name="Sherlock G."/>
            <person name="Shah P."/>
            <person name="Silverstein K.A."/>
            <person name="Skrzypek M.S."/>
            <person name="Soll D."/>
            <person name="Staggs R."/>
            <person name="Stansfield I."/>
            <person name="Stumpf M.P."/>
            <person name="Sudbery P.E."/>
            <person name="Srikantha T."/>
            <person name="Zeng Q."/>
            <person name="Berman J."/>
            <person name="Berriman M."/>
            <person name="Heitman J."/>
            <person name="Gow N.A."/>
            <person name="Lorenz M.C."/>
            <person name="Birren B.W."/>
            <person name="Kellis M."/>
            <person name="Cuomo C.A."/>
        </authorList>
    </citation>
    <scope>NUCLEOTIDE SEQUENCE [LARGE SCALE GENOMIC DNA]</scope>
    <source>
        <strain evidence="3">ATCC 11503 / BCRC 21390 / CBS 2605 / JCM 1781 / NBRC 1676 / NRRL YB-4239</strain>
    </source>
</reference>
<name>A5E5B8_LODEL</name>
<dbReference type="AlphaFoldDB" id="A5E5B8"/>
<protein>
    <submittedName>
        <fullName evidence="2">Uncharacterized protein</fullName>
    </submittedName>
</protein>
<proteinExistence type="predicted"/>
<keyword evidence="1" id="KW-0812">Transmembrane</keyword>
<feature type="transmembrane region" description="Helical" evidence="1">
    <location>
        <begin position="98"/>
        <end position="119"/>
    </location>
</feature>
<keyword evidence="3" id="KW-1185">Reference proteome</keyword>
<dbReference type="EMBL" id="CH981530">
    <property type="protein sequence ID" value="EDK46626.1"/>
    <property type="molecule type" value="Genomic_DNA"/>
</dbReference>